<dbReference type="Pfam" id="PF18759">
    <property type="entry name" value="Plavaka"/>
    <property type="match status" value="1"/>
</dbReference>
<name>A0AAD7U0S0_9APHY</name>
<dbReference type="EMBL" id="JAPEVG010000033">
    <property type="protein sequence ID" value="KAJ8494675.1"/>
    <property type="molecule type" value="Genomic_DNA"/>
</dbReference>
<evidence type="ECO:0000256" key="2">
    <source>
        <dbReference type="SAM" id="MobiDB-lite"/>
    </source>
</evidence>
<proteinExistence type="predicted"/>
<keyword evidence="4" id="KW-1185">Reference proteome</keyword>
<feature type="region of interest" description="Disordered" evidence="2">
    <location>
        <begin position="1554"/>
        <end position="1596"/>
    </location>
</feature>
<gene>
    <name evidence="3" type="ORF">ONZ51_g2145</name>
</gene>
<feature type="compositionally biased region" description="Pro residues" evidence="2">
    <location>
        <begin position="116"/>
        <end position="131"/>
    </location>
</feature>
<feature type="region of interest" description="Disordered" evidence="2">
    <location>
        <begin position="78"/>
        <end position="139"/>
    </location>
</feature>
<feature type="compositionally biased region" description="Basic and acidic residues" evidence="2">
    <location>
        <begin position="1566"/>
        <end position="1586"/>
    </location>
</feature>
<evidence type="ECO:0000256" key="1">
    <source>
        <dbReference type="SAM" id="Coils"/>
    </source>
</evidence>
<keyword evidence="1" id="KW-0175">Coiled coil</keyword>
<dbReference type="Pfam" id="PF20414">
    <property type="entry name" value="DUF6698"/>
    <property type="match status" value="1"/>
</dbReference>
<comment type="caution">
    <text evidence="3">The sequence shown here is derived from an EMBL/GenBank/DDBJ whole genome shotgun (WGS) entry which is preliminary data.</text>
</comment>
<reference evidence="3" key="1">
    <citation type="submission" date="2022-11" db="EMBL/GenBank/DDBJ databases">
        <title>Genome Sequence of Cubamyces cubensis.</title>
        <authorList>
            <person name="Buettner E."/>
        </authorList>
    </citation>
    <scope>NUCLEOTIDE SEQUENCE</scope>
    <source>
        <strain evidence="3">MPL-01</strain>
    </source>
</reference>
<feature type="coiled-coil region" evidence="1">
    <location>
        <begin position="20"/>
        <end position="55"/>
    </location>
</feature>
<sequence length="1596" mass="179326">MTRCVCGTEFSAARYLNKHKKTCQTVLKQAERTYKRAQADKEERASKRLRGLEDENLTEAMPWTVPSAWTSATKQVHATAHRSDSVSGGCHGTSPPIPRSGILRLNSDDQNMVLDEPPPLPDPLPQAPEDPPGTRFSRRGRKITGTWKVRDQLPEADCVMPQVPDEPEDCTNTQPARPARRVVLLVTESIRSAFNRFGLRRFYKRRPHHIPNATVDLDARYAPVANAVAARKSARSLADVLFPFPNLSAFLFANHHAASSTKSLADRASLQVLLTRPDFKVDDIADVNFKKIDERLAEGTHSPDEPLLEAKDGWRQSSITIGIPSGQKPTQASRREEASTQRRLDRHQHVPDTPAPQPIPGIHYTVHGFWHKNLCAEIKQTLSSDPAAKDFVFDPHYVEHQELGGNGTERVHGELYNSEAFVQEDIRLQNSPREPGCDLPRAIAALMFWSDATQIAQFGQAKVWPSYLYYGNQSKYDRARPTAQAAHHVAYFPSLPDNIQDFIRHQTGKAASAPLLAHCRRELFHGAWALMLDAEFVHAWKHDYPEKVLIATVRDKGRCPCPRCLVTFDQVPNLGEDDDTTLRSASQRAPSAVQQQSIQDARELIYRDGYVVNSERVEALLQPTSLVPTTNAFGKLDGLDYYQMLVVDLLHEYELGVWKSLFAHLVRILDSVDSHAVDELNARFRQVPTFGRSTIRRFAHNVAEMKRMAARDFEDILQCIIPCIENLVVTEHNETILTLLYHVAYWHALAKMRMHTDRSLALLTDATTILGRALRFFAHVTCAAFDTKESRSEYDTRKRAEARRQKTIATSLTTLSGRRPRGLNLKVVKLHFLGDYVRTIKRFGTSDSYTTQIGEHEHRRIKARRKRTNYVQPDSQVVNMDIRAVQMQRIGYELDERGIHVPGVVASQSSATTTCNDIAPIPATDHHHIARDQKNVIALREWQREHTGDVAVKDFLPHLRQHLLLRIRADNPEVSISDADHIIIIQDRIYKHATLQINYTTYDLQREQDIVHAGTDKTGIMVYSPATTPSADGDGVESELVRVDTAPWIYADTIGIYHCNIQLHRSEGKFSRRIDFVWVRWLELDGDHALYGTNTSRLERVSYVPFTHGHWDDTFGFVDPAAIIRGCHFIPAFAYKRSTTLVPPCMARPSDGDCQRYLYVNRFVDRDMFVRHIGHGIGHLGLQCSSPDSMDPSTYCFDVPLPQEVEGSEESDVSNGMEGEADEEIVELDEIEDEEDLMATDTDAPTAMPDAAAIQQKGAMLGIVGDLFRDFAQIINVGIAANPNTPLSALKFSEKRDIQLYRSMIACLPTLPDNIAEQGPSQVTFFAALLDKGRNGVRSSDLNSAKTAIAGWRSFVPPIPLEGGKDLRGFNHPQCGKLLCPAKWDWSDPEVATGLRNGSSKYPLSPLNLPNFLWEDERVRDENNLLDGFARGPLLVTALRHSLLGPKAATAPSSTKIAARKPKAQNHQIRSITPGCIAYAAILVHFSLSTQETFSASGYGSKFNYEMFYQAIIQTIEEYFLEAERRALLAWWNGNIFNAQYNIEAELDNEADGDNGELSVFAQMREQARARQEQQAASEEHERPGEQAEPSGSQAS</sequence>
<accession>A0AAD7U0S0</accession>
<dbReference type="InterPro" id="IPR041078">
    <property type="entry name" value="Plavaka"/>
</dbReference>
<protein>
    <submittedName>
        <fullName evidence="3">Uncharacterized protein</fullName>
    </submittedName>
</protein>
<feature type="region of interest" description="Disordered" evidence="2">
    <location>
        <begin position="319"/>
        <end position="358"/>
    </location>
</feature>
<dbReference type="InterPro" id="IPR046521">
    <property type="entry name" value="DUF6698"/>
</dbReference>
<evidence type="ECO:0000313" key="3">
    <source>
        <dbReference type="EMBL" id="KAJ8494675.1"/>
    </source>
</evidence>
<evidence type="ECO:0000313" key="4">
    <source>
        <dbReference type="Proteomes" id="UP001215151"/>
    </source>
</evidence>
<feature type="compositionally biased region" description="Basic and acidic residues" evidence="2">
    <location>
        <begin position="333"/>
        <end position="350"/>
    </location>
</feature>
<organism evidence="3 4">
    <name type="scientific">Trametes cubensis</name>
    <dbReference type="NCBI Taxonomy" id="1111947"/>
    <lineage>
        <taxon>Eukaryota</taxon>
        <taxon>Fungi</taxon>
        <taxon>Dikarya</taxon>
        <taxon>Basidiomycota</taxon>
        <taxon>Agaricomycotina</taxon>
        <taxon>Agaricomycetes</taxon>
        <taxon>Polyporales</taxon>
        <taxon>Polyporaceae</taxon>
        <taxon>Trametes</taxon>
    </lineage>
</organism>
<dbReference type="Proteomes" id="UP001215151">
    <property type="component" value="Unassembled WGS sequence"/>
</dbReference>